<dbReference type="PANTHER" id="PTHR14289:SF16">
    <property type="entry name" value="POLYMERASE DELTA-INTERACTING PROTEIN 2"/>
    <property type="match status" value="1"/>
</dbReference>
<dbReference type="NCBIfam" id="NF003967">
    <property type="entry name" value="PRK05461.1"/>
    <property type="match status" value="1"/>
</dbReference>
<dbReference type="OrthoDB" id="9795226at2"/>
<dbReference type="Gene3D" id="2.60.40.1470">
    <property type="entry name" value="ApaG domain"/>
    <property type="match status" value="1"/>
</dbReference>
<evidence type="ECO:0000256" key="1">
    <source>
        <dbReference type="ARBA" id="ARBA00017693"/>
    </source>
</evidence>
<dbReference type="InterPro" id="IPR007474">
    <property type="entry name" value="ApaG_domain"/>
</dbReference>
<dbReference type="AlphaFoldDB" id="A0A246HMV8"/>
<dbReference type="HAMAP" id="MF_00791">
    <property type="entry name" value="ApaG"/>
    <property type="match status" value="1"/>
</dbReference>
<dbReference type="Pfam" id="PF04379">
    <property type="entry name" value="DUF525"/>
    <property type="match status" value="1"/>
</dbReference>
<dbReference type="InterPro" id="IPR023065">
    <property type="entry name" value="Uncharacterised_ApaG"/>
</dbReference>
<sequence>MNDAANYAISVEVAPRFLDDQSTPEDGRYAFAYTIRILNQGRVAARLVARHWRITDANGRTERVDGDGVIGEQPRLRPGEDFRYTSGVMLETEHGTMQGHYDMVADDGTEFAAPIAPFVLTVPRTLH</sequence>
<name>A0A246HMV8_STEMA</name>
<dbReference type="SUPFAM" id="SSF110069">
    <property type="entry name" value="ApaG-like"/>
    <property type="match status" value="1"/>
</dbReference>
<gene>
    <name evidence="2" type="primary">apaG</name>
    <name evidence="4" type="ORF">CEE60_11640</name>
</gene>
<feature type="domain" description="ApaG" evidence="3">
    <location>
        <begin position="3"/>
        <end position="127"/>
    </location>
</feature>
<evidence type="ECO:0000313" key="4">
    <source>
        <dbReference type="EMBL" id="OWQ53061.1"/>
    </source>
</evidence>
<evidence type="ECO:0000313" key="5">
    <source>
        <dbReference type="Proteomes" id="UP000198157"/>
    </source>
</evidence>
<evidence type="ECO:0000259" key="3">
    <source>
        <dbReference type="PROSITE" id="PS51087"/>
    </source>
</evidence>
<reference evidence="4 5" key="1">
    <citation type="submission" date="2017-06" db="EMBL/GenBank/DDBJ databases">
        <authorList>
            <person name="Kim H.J."/>
            <person name="Triplett B.A."/>
        </authorList>
    </citation>
    <scope>NUCLEOTIDE SEQUENCE [LARGE SCALE GENOMIC DNA]</scope>
    <source>
        <strain evidence="4 5">13146</strain>
    </source>
</reference>
<comment type="caution">
    <text evidence="4">The sequence shown here is derived from an EMBL/GenBank/DDBJ whole genome shotgun (WGS) entry which is preliminary data.</text>
</comment>
<protein>
    <recommendedName>
        <fullName evidence="1 2">Protein ApaG</fullName>
    </recommendedName>
</protein>
<dbReference type="Proteomes" id="UP000198157">
    <property type="component" value="Unassembled WGS sequence"/>
</dbReference>
<dbReference type="EMBL" id="NIVS01000022">
    <property type="protein sequence ID" value="OWQ53061.1"/>
    <property type="molecule type" value="Genomic_DNA"/>
</dbReference>
<organism evidence="4 5">
    <name type="scientific">Stenotrophomonas maltophilia</name>
    <name type="common">Pseudomonas maltophilia</name>
    <name type="synonym">Xanthomonas maltophilia</name>
    <dbReference type="NCBI Taxonomy" id="40324"/>
    <lineage>
        <taxon>Bacteria</taxon>
        <taxon>Pseudomonadati</taxon>
        <taxon>Pseudomonadota</taxon>
        <taxon>Gammaproteobacteria</taxon>
        <taxon>Lysobacterales</taxon>
        <taxon>Lysobacteraceae</taxon>
        <taxon>Stenotrophomonas</taxon>
        <taxon>Stenotrophomonas maltophilia group</taxon>
    </lineage>
</organism>
<dbReference type="PANTHER" id="PTHR14289">
    <property type="entry name" value="F-BOX ONLY PROTEIN 3"/>
    <property type="match status" value="1"/>
</dbReference>
<evidence type="ECO:0000256" key="2">
    <source>
        <dbReference type="HAMAP-Rule" id="MF_00791"/>
    </source>
</evidence>
<dbReference type="InterPro" id="IPR036767">
    <property type="entry name" value="ApaG_sf"/>
</dbReference>
<dbReference type="PROSITE" id="PS51087">
    <property type="entry name" value="APAG"/>
    <property type="match status" value="1"/>
</dbReference>
<proteinExistence type="inferred from homology"/>
<accession>A0A246HMV8</accession>
<dbReference type="GO" id="GO:0070987">
    <property type="term" value="P:error-free translesion synthesis"/>
    <property type="evidence" value="ECO:0007669"/>
    <property type="project" value="TreeGrafter"/>
</dbReference>